<comment type="similarity">
    <text evidence="7">Belongs to the DHHC palmitoyltransferase family.</text>
</comment>
<keyword evidence="7" id="KW-0012">Acyltransferase</keyword>
<sequence length="544" mass="61204">MLQASGSSIFESIQRGDIDRVSHVLQQDRGVLKQKGWGGFTALHFAALHGNRPMAELLLNSGADPNIPCDAGQTPFHFACRNGNIYIMHKMMQHGADLHTVDEQGKTSLHHAVGGGSVIATQYLWETGMFRFTDVDNFKVTPLHLAASTGNSDVVRYLLRANRCAPEAVDHQGATALHVAAEKGMIEVCWLLLKSAGLHILHMKNHTGLTPLDLCNQGNTFRHKQLSRILMHFSQRPKDLIPKESYVMYFWMLLLPSLSGAAVLIIAAALGEYGAVFSAVLFPCVAKVILSQYHRLSSFQRLPNPVYLGTLTAGLIHSIACFLYKILPSFWPAYTLLNFSLVHFCVLAGLFWKVLTQNPGKLKEADTDSQFSSIGDLIEAGKSPDRFCIYCELIQVDNCKHCRLCDMCIQDYDHHCLFLNQCVGRDNHRIFILFIMSMLMAHLIFILCAVYYLYLKLSGLQLSDWGSVAGREAWVLLLTLLNFLSLTWVGWLLVEQLHAISMGTTTYFRWYNHKGPSKRQRLGTILSFLLEGKRRQERSQTFNI</sequence>
<dbReference type="EC" id="2.3.1.225" evidence="7"/>
<dbReference type="OMA" id="SHVLYYW"/>
<dbReference type="InterPro" id="IPR036770">
    <property type="entry name" value="Ankyrin_rpt-contain_sf"/>
</dbReference>
<dbReference type="Proteomes" id="UP001108240">
    <property type="component" value="Unplaced"/>
</dbReference>
<evidence type="ECO:0000256" key="5">
    <source>
        <dbReference type="ARBA" id="ARBA00023043"/>
    </source>
</evidence>
<dbReference type="PANTHER" id="PTHR24161:SF118">
    <property type="entry name" value="PALMITOYLTRANSFERASE"/>
    <property type="match status" value="1"/>
</dbReference>
<dbReference type="Pfam" id="PF12796">
    <property type="entry name" value="Ank_2"/>
    <property type="match status" value="1"/>
</dbReference>
<dbReference type="PROSITE" id="PS50297">
    <property type="entry name" value="ANK_REP_REGION"/>
    <property type="match status" value="4"/>
</dbReference>
<dbReference type="Gene3D" id="1.25.40.20">
    <property type="entry name" value="Ankyrin repeat-containing domain"/>
    <property type="match status" value="2"/>
</dbReference>
<dbReference type="GO" id="GO:0016020">
    <property type="term" value="C:membrane"/>
    <property type="evidence" value="ECO:0007669"/>
    <property type="project" value="UniProtKB-SubCell"/>
</dbReference>
<comment type="catalytic activity">
    <reaction evidence="7">
        <text>L-cysteinyl-[protein] + hexadecanoyl-CoA = S-hexadecanoyl-L-cysteinyl-[protein] + CoA</text>
        <dbReference type="Rhea" id="RHEA:36683"/>
        <dbReference type="Rhea" id="RHEA-COMP:10131"/>
        <dbReference type="Rhea" id="RHEA-COMP:11032"/>
        <dbReference type="ChEBI" id="CHEBI:29950"/>
        <dbReference type="ChEBI" id="CHEBI:57287"/>
        <dbReference type="ChEBI" id="CHEBI:57379"/>
        <dbReference type="ChEBI" id="CHEBI:74151"/>
        <dbReference type="EC" id="2.3.1.225"/>
    </reaction>
</comment>
<dbReference type="PANTHER" id="PTHR24161">
    <property type="entry name" value="ANK_REP_REGION DOMAIN-CONTAINING PROTEIN-RELATED"/>
    <property type="match status" value="1"/>
</dbReference>
<dbReference type="SUPFAM" id="SSF48403">
    <property type="entry name" value="Ankyrin repeat"/>
    <property type="match status" value="1"/>
</dbReference>
<comment type="subcellular location">
    <subcellularLocation>
        <location evidence="1">Membrane</location>
        <topology evidence="1">Multi-pass membrane protein</topology>
    </subcellularLocation>
</comment>
<dbReference type="Pfam" id="PF00023">
    <property type="entry name" value="Ank"/>
    <property type="match status" value="2"/>
</dbReference>
<evidence type="ECO:0000256" key="1">
    <source>
        <dbReference type="ARBA" id="ARBA00004141"/>
    </source>
</evidence>
<protein>
    <recommendedName>
        <fullName evidence="7">Palmitoyltransferase</fullName>
        <ecNumber evidence="7">2.3.1.225</ecNumber>
    </recommendedName>
</protein>
<evidence type="ECO:0000256" key="6">
    <source>
        <dbReference type="ARBA" id="ARBA00023136"/>
    </source>
</evidence>
<keyword evidence="2 7" id="KW-0812">Transmembrane</keyword>
<name>A0A8C1FQ56_CYPCA</name>
<dbReference type="Ensembl" id="ENSCCRT00000103769.2">
    <property type="protein sequence ID" value="ENSCCRP00000095615.1"/>
    <property type="gene ID" value="ENSCCRG00000051578.2"/>
</dbReference>
<dbReference type="InterPro" id="IPR001594">
    <property type="entry name" value="Palmitoyltrfase_DHHC"/>
</dbReference>
<keyword evidence="7" id="KW-0808">Transferase</keyword>
<dbReference type="GeneTree" id="ENSGT00940000165944"/>
<comment type="domain">
    <text evidence="7">The DHHC domain is required for palmitoyltransferase activity.</text>
</comment>
<feature type="transmembrane region" description="Helical" evidence="7">
    <location>
        <begin position="275"/>
        <end position="294"/>
    </location>
</feature>
<evidence type="ECO:0000256" key="2">
    <source>
        <dbReference type="ARBA" id="ARBA00022692"/>
    </source>
</evidence>
<accession>A0A8C1FQ56</accession>
<feature type="transmembrane region" description="Helical" evidence="7">
    <location>
        <begin position="246"/>
        <end position="269"/>
    </location>
</feature>
<evidence type="ECO:0000256" key="4">
    <source>
        <dbReference type="ARBA" id="ARBA00022989"/>
    </source>
</evidence>
<feature type="transmembrane region" description="Helical" evidence="7">
    <location>
        <begin position="430"/>
        <end position="454"/>
    </location>
</feature>
<keyword evidence="3" id="KW-0677">Repeat</keyword>
<evidence type="ECO:0000313" key="9">
    <source>
        <dbReference type="Proteomes" id="UP001108240"/>
    </source>
</evidence>
<keyword evidence="6 7" id="KW-0472">Membrane</keyword>
<evidence type="ECO:0000313" key="8">
    <source>
        <dbReference type="Ensembl" id="ENSCCRP00000095615.1"/>
    </source>
</evidence>
<dbReference type="PROSITE" id="PS50088">
    <property type="entry name" value="ANK_REPEAT"/>
    <property type="match status" value="4"/>
</dbReference>
<dbReference type="Pfam" id="PF01529">
    <property type="entry name" value="DHHC"/>
    <property type="match status" value="1"/>
</dbReference>
<evidence type="ECO:0000256" key="3">
    <source>
        <dbReference type="ARBA" id="ARBA00022737"/>
    </source>
</evidence>
<organism evidence="8 9">
    <name type="scientific">Cyprinus carpio carpio</name>
    <dbReference type="NCBI Taxonomy" id="630221"/>
    <lineage>
        <taxon>Eukaryota</taxon>
        <taxon>Metazoa</taxon>
        <taxon>Chordata</taxon>
        <taxon>Craniata</taxon>
        <taxon>Vertebrata</taxon>
        <taxon>Euteleostomi</taxon>
        <taxon>Actinopterygii</taxon>
        <taxon>Neopterygii</taxon>
        <taxon>Teleostei</taxon>
        <taxon>Ostariophysi</taxon>
        <taxon>Cypriniformes</taxon>
        <taxon>Cyprinidae</taxon>
        <taxon>Cyprininae</taxon>
        <taxon>Cyprinus</taxon>
    </lineage>
</organism>
<keyword evidence="4 7" id="KW-1133">Transmembrane helix</keyword>
<feature type="transmembrane region" description="Helical" evidence="7">
    <location>
        <begin position="474"/>
        <end position="494"/>
    </location>
</feature>
<dbReference type="AlphaFoldDB" id="A0A8C1FQ56"/>
<dbReference type="GO" id="GO:0019706">
    <property type="term" value="F:protein-cysteine S-palmitoyltransferase activity"/>
    <property type="evidence" value="ECO:0007669"/>
    <property type="project" value="UniProtKB-EC"/>
</dbReference>
<reference evidence="8" key="1">
    <citation type="submission" date="2025-08" db="UniProtKB">
        <authorList>
            <consortium name="Ensembl"/>
        </authorList>
    </citation>
    <scope>IDENTIFICATION</scope>
</reference>
<reference evidence="8" key="2">
    <citation type="submission" date="2025-09" db="UniProtKB">
        <authorList>
            <consortium name="Ensembl"/>
        </authorList>
    </citation>
    <scope>IDENTIFICATION</scope>
</reference>
<dbReference type="InterPro" id="IPR002110">
    <property type="entry name" value="Ankyrin_rpt"/>
</dbReference>
<keyword evidence="9" id="KW-1185">Reference proteome</keyword>
<dbReference type="SMART" id="SM00248">
    <property type="entry name" value="ANK"/>
    <property type="match status" value="5"/>
</dbReference>
<evidence type="ECO:0000256" key="7">
    <source>
        <dbReference type="RuleBase" id="RU079119"/>
    </source>
</evidence>
<dbReference type="PROSITE" id="PS50216">
    <property type="entry name" value="DHHC"/>
    <property type="match status" value="1"/>
</dbReference>
<feature type="transmembrane region" description="Helical" evidence="7">
    <location>
        <begin position="306"/>
        <end position="327"/>
    </location>
</feature>
<proteinExistence type="inferred from homology"/>
<keyword evidence="5" id="KW-0040">ANK repeat</keyword>
<feature type="transmembrane region" description="Helical" evidence="7">
    <location>
        <begin position="333"/>
        <end position="355"/>
    </location>
</feature>